<comment type="catalytic activity">
    <reaction evidence="5">
        <text>a 2'-deoxyadenosine in DNA + S-adenosyl-L-methionine = an N(6)-methyl-2'-deoxyadenosine in DNA + S-adenosyl-L-homocysteine + H(+)</text>
        <dbReference type="Rhea" id="RHEA:15197"/>
        <dbReference type="Rhea" id="RHEA-COMP:12418"/>
        <dbReference type="Rhea" id="RHEA-COMP:12419"/>
        <dbReference type="ChEBI" id="CHEBI:15378"/>
        <dbReference type="ChEBI" id="CHEBI:57856"/>
        <dbReference type="ChEBI" id="CHEBI:59789"/>
        <dbReference type="ChEBI" id="CHEBI:90615"/>
        <dbReference type="ChEBI" id="CHEBI:90616"/>
        <dbReference type="EC" id="2.1.1.72"/>
    </reaction>
</comment>
<dbReference type="Gene3D" id="3.40.50.150">
    <property type="entry name" value="Vaccinia Virus protein VP39"/>
    <property type="match status" value="2"/>
</dbReference>
<evidence type="ECO:0000256" key="1">
    <source>
        <dbReference type="ARBA" id="ARBA00011900"/>
    </source>
</evidence>
<dbReference type="PANTHER" id="PTHR33841">
    <property type="entry name" value="DNA METHYLTRANSFERASE YEEA-RELATED"/>
    <property type="match status" value="1"/>
</dbReference>
<dbReference type="EC" id="2.1.1.72" evidence="1"/>
<evidence type="ECO:0000256" key="2">
    <source>
        <dbReference type="ARBA" id="ARBA00022603"/>
    </source>
</evidence>
<dbReference type="Proteomes" id="UP001569963">
    <property type="component" value="Unassembled WGS sequence"/>
</dbReference>
<keyword evidence="9" id="KW-1185">Reference proteome</keyword>
<evidence type="ECO:0000259" key="7">
    <source>
        <dbReference type="Pfam" id="PF07669"/>
    </source>
</evidence>
<accession>A0ABV4QES4</accession>
<dbReference type="Pfam" id="PF07669">
    <property type="entry name" value="Eco57I"/>
    <property type="match status" value="1"/>
</dbReference>
<evidence type="ECO:0000256" key="6">
    <source>
        <dbReference type="SAM" id="MobiDB-lite"/>
    </source>
</evidence>
<dbReference type="RefSeq" id="WP_371951818.1">
    <property type="nucleotide sequence ID" value="NZ_JAXCEI010000009.1"/>
</dbReference>
<feature type="region of interest" description="Disordered" evidence="6">
    <location>
        <begin position="1333"/>
        <end position="1356"/>
    </location>
</feature>
<dbReference type="InterPro" id="IPR029063">
    <property type="entry name" value="SAM-dependent_MTases_sf"/>
</dbReference>
<dbReference type="InterPro" id="IPR011639">
    <property type="entry name" value="MethylTrfase_TaqI-like_dom"/>
</dbReference>
<gene>
    <name evidence="8" type="ORF">SM611_22285</name>
</gene>
<protein>
    <recommendedName>
        <fullName evidence="1">site-specific DNA-methyltransferase (adenine-specific)</fullName>
        <ecNumber evidence="1">2.1.1.72</ecNumber>
    </recommendedName>
</protein>
<dbReference type="InterPro" id="IPR050953">
    <property type="entry name" value="N4_N6_ade-DNA_methylase"/>
</dbReference>
<keyword evidence="3" id="KW-0808">Transferase</keyword>
<evidence type="ECO:0000313" key="8">
    <source>
        <dbReference type="EMBL" id="MFA1541667.1"/>
    </source>
</evidence>
<dbReference type="GO" id="GO:0032259">
    <property type="term" value="P:methylation"/>
    <property type="evidence" value="ECO:0007669"/>
    <property type="project" value="UniProtKB-KW"/>
</dbReference>
<organism evidence="8 9">
    <name type="scientific">Actinomadura monticuli</name>
    <dbReference type="NCBI Taxonomy" id="3097367"/>
    <lineage>
        <taxon>Bacteria</taxon>
        <taxon>Bacillati</taxon>
        <taxon>Actinomycetota</taxon>
        <taxon>Actinomycetes</taxon>
        <taxon>Streptosporangiales</taxon>
        <taxon>Thermomonosporaceae</taxon>
        <taxon>Actinomadura</taxon>
    </lineage>
</organism>
<dbReference type="SUPFAM" id="SSF53335">
    <property type="entry name" value="S-adenosyl-L-methionine-dependent methyltransferases"/>
    <property type="match status" value="1"/>
</dbReference>
<comment type="caution">
    <text evidence="8">The sequence shown here is derived from an EMBL/GenBank/DDBJ whole genome shotgun (WGS) entry which is preliminary data.</text>
</comment>
<keyword evidence="2 8" id="KW-0489">Methyltransferase</keyword>
<keyword evidence="4" id="KW-0949">S-adenosyl-L-methionine</keyword>
<sequence>MSRTSTLPLGIASVGGLLPEETLLRIAGGNSDLPGAKPVAYHLAKDETVTDVAERSWTYLRGRYAAFKEQLADGDAAVGVTREYWLGRLFQELGYGHLPRVPAGGLPSDDGEKQFAVSHHWQHVPIHQLGWGVDLDRRTKGIPGAADAAPQSLVQEYLNRSAAALWGIVTNGRLLRVLRDSSALAGSAYVEFDLEAIFEGEAFDAFVLLYRVAHSSRFEHQGEDTGPASCWLEKWRQEAIDSGARVLDQLRVTVKEAIETLGTGFIQHPDNEALRKALKDADNKAVTPETLHRALLRTVYRLLFLFVAEDRDVLLSPDAPQMARDRYNTYFSTDRLRRIAARRHGGRHADEWQAVTLILDGLNREGGRPELGLPALGGIFELSDADHALHGLSLTNEHLFNAVRSLSRVHDQKARRIRRVDFKHLGSEELGSVYESLLEYVPKHDPAKGAFELRQLSGNDRKTSGSYYTPSSLIDTLLDSALDPVIDDAMKSGNTPEEQEDALLALTVCDPACGSGHFLVAAARRIAKRLAFVRTGDPEPSNEAIRHALRDVVSRCIYGVDINPMAVELAKVSLWLEALEPGKALTFLDAHIKVGNALLGTTPKLLDAGLPDDAFKAIEGDDKKWVTALKKRNKGEREAYEKRHLGVQGELFDETGLRAGNHALSRRAAAITDAQSDDLTHVHAQQTAYQKLQEASEYLEQKELHDAWCAAFVWTKTEDHAPAITTRNLIKLSQDADTLAPRSRAELRKLAKQYRFFHWHLEFPTVFTVPEDENAPGTDDRTGWTGGFTCVLGNPPWERIKLQEQEFFATRDEEIAKAPNKAARTDLIEDLKDENPDLYAEFGKAKRQAEAESHFLRMSGCYPLTGRGDINTYAVFSEHDRTVLGPHGRTGIIVPTGIATDATTQHFFRDVVEGNSLASLYDFENAAPLFPGVHRSFKFSLLTLTGRAEQATKADFAFFLHDPTEIETPLKRFSLTPEEITLINPNTGTCPVFRSRRDAEITLGIYRRVPVLLREGDPDGNPWGISFMTMFHMSNDSHLFRTRDQLEADGWRLEGNVFSRGDQRYLPLYEAKMVDVYNHRAADVVKSEMATKRQNQPSYLGKGELGTPCRMALPLSWVHESEVESRLAEQNWTQRWLMGFRDITSPTNERTMLSSILPRVAVGNKIPLIFPGVGVKYAASLMASMASFAFDFSSRQKLGGVTLNFFIVKQLPIIHPGLVKSQAPWLGGVVAEWLNRRILELSYTAFDMGSLARDLGDNGTPFVWDEERRRLLRAELDAAFFHLYEIQRDDVDYIMETFPIVKKKDVAAFGSYRTKELILEVYDAMTQAIRTGEPYKTILDPPPGEGPRHPESSRPT</sequence>
<evidence type="ECO:0000256" key="3">
    <source>
        <dbReference type="ARBA" id="ARBA00022679"/>
    </source>
</evidence>
<reference evidence="8 9" key="1">
    <citation type="submission" date="2023-11" db="EMBL/GenBank/DDBJ databases">
        <title>Actinomadura monticuli sp. nov., isolated from volcanic ash.</title>
        <authorList>
            <person name="Lee S.D."/>
            <person name="Yang H."/>
            <person name="Kim I.S."/>
        </authorList>
    </citation>
    <scope>NUCLEOTIDE SEQUENCE [LARGE SCALE GENOMIC DNA]</scope>
    <source>
        <strain evidence="8 9">DLS-62</strain>
    </source>
</reference>
<feature type="domain" description="Type II methyltransferase M.TaqI-like" evidence="7">
    <location>
        <begin position="556"/>
        <end position="812"/>
    </location>
</feature>
<dbReference type="PRINTS" id="PR00507">
    <property type="entry name" value="N12N6MTFRASE"/>
</dbReference>
<dbReference type="PANTHER" id="PTHR33841:SF1">
    <property type="entry name" value="DNA METHYLTRANSFERASE A"/>
    <property type="match status" value="1"/>
</dbReference>
<dbReference type="GO" id="GO:0008168">
    <property type="term" value="F:methyltransferase activity"/>
    <property type="evidence" value="ECO:0007669"/>
    <property type="project" value="UniProtKB-KW"/>
</dbReference>
<evidence type="ECO:0000256" key="5">
    <source>
        <dbReference type="ARBA" id="ARBA00047942"/>
    </source>
</evidence>
<evidence type="ECO:0000313" key="9">
    <source>
        <dbReference type="Proteomes" id="UP001569963"/>
    </source>
</evidence>
<dbReference type="EMBL" id="JAXCEI010000009">
    <property type="protein sequence ID" value="MFA1541667.1"/>
    <property type="molecule type" value="Genomic_DNA"/>
</dbReference>
<feature type="compositionally biased region" description="Basic and acidic residues" evidence="6">
    <location>
        <begin position="1346"/>
        <end position="1356"/>
    </location>
</feature>
<evidence type="ECO:0000256" key="4">
    <source>
        <dbReference type="ARBA" id="ARBA00022691"/>
    </source>
</evidence>
<name>A0ABV4QES4_9ACTN</name>
<proteinExistence type="predicted"/>